<comment type="similarity">
    <text evidence="5">Belongs to the bacteriophage holin family. Cp-1 holin subfamily.</text>
</comment>
<proteinExistence type="inferred from homology"/>
<dbReference type="GO" id="GO:0016020">
    <property type="term" value="C:membrane"/>
    <property type="evidence" value="ECO:0007669"/>
    <property type="project" value="UniProtKB-SubCell"/>
</dbReference>
<dbReference type="Pfam" id="PF05105">
    <property type="entry name" value="Phage_holin_4_1"/>
    <property type="match status" value="1"/>
</dbReference>
<comment type="subcellular location">
    <subcellularLocation>
        <location evidence="1">Membrane</location>
        <topology evidence="1">Multi-pass membrane protein</topology>
    </subcellularLocation>
</comment>
<evidence type="ECO:0000313" key="7">
    <source>
        <dbReference type="Proteomes" id="UP000029500"/>
    </source>
</evidence>
<dbReference type="AlphaFoldDB" id="A0A089MDB1"/>
<protein>
    <submittedName>
        <fullName evidence="6">Holin</fullName>
    </submittedName>
</protein>
<keyword evidence="4" id="KW-0472">Membrane</keyword>
<name>A0A089MDB1_9BACL</name>
<dbReference type="EMBL" id="CP009287">
    <property type="protein sequence ID" value="AIQ70350.1"/>
    <property type="molecule type" value="Genomic_DNA"/>
</dbReference>
<accession>A0A089MDB1</accession>
<organism evidence="6 7">
    <name type="scientific">Paenibacillus graminis</name>
    <dbReference type="NCBI Taxonomy" id="189425"/>
    <lineage>
        <taxon>Bacteria</taxon>
        <taxon>Bacillati</taxon>
        <taxon>Bacillota</taxon>
        <taxon>Bacilli</taxon>
        <taxon>Bacillales</taxon>
        <taxon>Paenibacillaceae</taxon>
        <taxon>Paenibacillus</taxon>
    </lineage>
</organism>
<gene>
    <name evidence="6" type="ORF">PGRAT_23970</name>
</gene>
<keyword evidence="7" id="KW-1185">Reference proteome</keyword>
<reference evidence="6 7" key="1">
    <citation type="submission" date="2014-08" db="EMBL/GenBank/DDBJ databases">
        <title>Comparative genomics of the Paenibacillus odorifer group.</title>
        <authorList>
            <person name="den Bakker H.C."/>
            <person name="Tsai Y.-C."/>
            <person name="Martin N."/>
            <person name="Korlach J."/>
            <person name="Wiedmann M."/>
        </authorList>
    </citation>
    <scope>NUCLEOTIDE SEQUENCE [LARGE SCALE GENOMIC DNA]</scope>
    <source>
        <strain evidence="6 7">DSM 15220</strain>
    </source>
</reference>
<keyword evidence="2" id="KW-0812">Transmembrane</keyword>
<keyword evidence="3" id="KW-1133">Transmembrane helix</keyword>
<evidence type="ECO:0000256" key="3">
    <source>
        <dbReference type="ARBA" id="ARBA00022989"/>
    </source>
</evidence>
<evidence type="ECO:0000313" key="6">
    <source>
        <dbReference type="EMBL" id="AIQ70350.1"/>
    </source>
</evidence>
<dbReference type="STRING" id="189425.PGRAT_23970"/>
<evidence type="ECO:0000256" key="5">
    <source>
        <dbReference type="ARBA" id="ARBA00023600"/>
    </source>
</evidence>
<dbReference type="eggNOG" id="COG4824">
    <property type="taxonomic scope" value="Bacteria"/>
</dbReference>
<dbReference type="RefSeq" id="WP_025707295.1">
    <property type="nucleotide sequence ID" value="NZ_CP009287.1"/>
</dbReference>
<sequence>MLNHIKNIVTTVYTAAVGSGTREIATGVTSAGAGLLAMAAGWLGGYDKPLELLIVLMLADYASGVAGAIKTKTVSSDIMFWGGIRKVTVLFVVGLAALVDDWVQPGAPVFRMAAILFYAGREGLSVIENFGVIGVPLPQVMKDFLLQLSEDKAKNNPAKPEHPDNDQSA</sequence>
<dbReference type="HOGENOM" id="CLU_125939_0_1_9"/>
<evidence type="ECO:0000256" key="2">
    <source>
        <dbReference type="ARBA" id="ARBA00022692"/>
    </source>
</evidence>
<dbReference type="InterPro" id="IPR006480">
    <property type="entry name" value="Phage_holin_4_1"/>
</dbReference>
<evidence type="ECO:0000256" key="4">
    <source>
        <dbReference type="ARBA" id="ARBA00023136"/>
    </source>
</evidence>
<evidence type="ECO:0000256" key="1">
    <source>
        <dbReference type="ARBA" id="ARBA00004141"/>
    </source>
</evidence>
<dbReference type="Proteomes" id="UP000029500">
    <property type="component" value="Chromosome"/>
</dbReference>
<dbReference type="KEGG" id="pgm:PGRAT_23970"/>
<dbReference type="NCBIfam" id="TIGR01593">
    <property type="entry name" value="holin_tox_secr"/>
    <property type="match status" value="1"/>
</dbReference>
<dbReference type="OrthoDB" id="88184at2"/>